<feature type="domain" description="DNA2/NAM7 helicase helicase" evidence="5">
    <location>
        <begin position="311"/>
        <end position="606"/>
    </location>
</feature>
<dbReference type="GO" id="GO:0006369">
    <property type="term" value="P:termination of RNA polymerase II transcription"/>
    <property type="evidence" value="ECO:0007669"/>
    <property type="project" value="TreeGrafter"/>
</dbReference>
<keyword evidence="4" id="KW-0067">ATP-binding</keyword>
<dbReference type="GO" id="GO:0016604">
    <property type="term" value="C:nuclear body"/>
    <property type="evidence" value="ECO:0007669"/>
    <property type="project" value="TreeGrafter"/>
</dbReference>
<organism evidence="7 8">
    <name type="scientific">Entamoeba histolytica</name>
    <dbReference type="NCBI Taxonomy" id="5759"/>
    <lineage>
        <taxon>Eukaryota</taxon>
        <taxon>Amoebozoa</taxon>
        <taxon>Evosea</taxon>
        <taxon>Archamoebae</taxon>
        <taxon>Mastigamoebida</taxon>
        <taxon>Entamoebidae</taxon>
        <taxon>Entamoeba</taxon>
    </lineage>
</organism>
<evidence type="ECO:0000256" key="3">
    <source>
        <dbReference type="ARBA" id="ARBA00022806"/>
    </source>
</evidence>
<dbReference type="InterPro" id="IPR041679">
    <property type="entry name" value="DNA2/NAM7-like_C"/>
</dbReference>
<gene>
    <name evidence="7" type="ORF">CL6EHI_193520</name>
</gene>
<dbReference type="InterPro" id="IPR047187">
    <property type="entry name" value="SF1_C_Upf1"/>
</dbReference>
<reference evidence="7 8" key="1">
    <citation type="submission" date="2016-05" db="EMBL/GenBank/DDBJ databases">
        <title>First whole genome sequencing of Entamoeba histolytica HM1:IMSS-clone-6.</title>
        <authorList>
            <person name="Mukherjee Avik.K."/>
            <person name="Izumyama S."/>
            <person name="Nakada-Tsukui K."/>
            <person name="Nozaki T."/>
        </authorList>
    </citation>
    <scope>NUCLEOTIDE SEQUENCE [LARGE SCALE GENOMIC DNA]</scope>
    <source>
        <strain evidence="7 8">HM1:IMSS clone 6</strain>
    </source>
</reference>
<dbReference type="VEuPathDB" id="AmoebaDB:EHI5A_197030"/>
<dbReference type="PANTHER" id="PTHR10887:SF495">
    <property type="entry name" value="HELICASE SENATAXIN ISOFORM X1-RELATED"/>
    <property type="match status" value="1"/>
</dbReference>
<dbReference type="InterPro" id="IPR045055">
    <property type="entry name" value="DNA2/NAM7-like"/>
</dbReference>
<evidence type="ECO:0000313" key="8">
    <source>
        <dbReference type="Proteomes" id="UP000078387"/>
    </source>
</evidence>
<evidence type="ECO:0000259" key="5">
    <source>
        <dbReference type="Pfam" id="PF13086"/>
    </source>
</evidence>
<dbReference type="VEuPathDB" id="AmoebaDB:KM1_258390"/>
<dbReference type="FunFam" id="3.40.50.300:FF:000326">
    <property type="entry name" value="P-loop containing nucleoside triphosphate hydrolase"/>
    <property type="match status" value="1"/>
</dbReference>
<name>A0A5K1U704_ENTHI</name>
<dbReference type="Pfam" id="PF13086">
    <property type="entry name" value="AAA_11"/>
    <property type="match status" value="1"/>
</dbReference>
<dbReference type="Pfam" id="PF13087">
    <property type="entry name" value="AAA_12"/>
    <property type="match status" value="1"/>
</dbReference>
<dbReference type="VEuPathDB" id="AmoebaDB:EHI8A_053010"/>
<evidence type="ECO:0000256" key="1">
    <source>
        <dbReference type="ARBA" id="ARBA00022741"/>
    </source>
</evidence>
<dbReference type="VEuPathDB" id="AmoebaDB:KM1_258500"/>
<dbReference type="GO" id="GO:0005694">
    <property type="term" value="C:chromosome"/>
    <property type="evidence" value="ECO:0007669"/>
    <property type="project" value="UniProtKB-ARBA"/>
</dbReference>
<keyword evidence="2" id="KW-0378">Hydrolase</keyword>
<dbReference type="CDD" id="cd18808">
    <property type="entry name" value="SF1_C_Upf1"/>
    <property type="match status" value="1"/>
</dbReference>
<dbReference type="GO" id="GO:0001147">
    <property type="term" value="F:transcription termination site sequence-specific DNA binding"/>
    <property type="evidence" value="ECO:0007669"/>
    <property type="project" value="TreeGrafter"/>
</dbReference>
<evidence type="ECO:0000256" key="4">
    <source>
        <dbReference type="ARBA" id="ARBA00022840"/>
    </source>
</evidence>
<evidence type="ECO:0000256" key="2">
    <source>
        <dbReference type="ARBA" id="ARBA00022801"/>
    </source>
</evidence>
<feature type="domain" description="DNA2/NAM7 helicase-like C-terminal" evidence="6">
    <location>
        <begin position="615"/>
        <end position="801"/>
    </location>
</feature>
<dbReference type="AlphaFoldDB" id="A0A5K1U704"/>
<dbReference type="EMBL" id="BDEQ01000001">
    <property type="protein sequence ID" value="GAT96413.1"/>
    <property type="molecule type" value="Genomic_DNA"/>
</dbReference>
<evidence type="ECO:0000259" key="6">
    <source>
        <dbReference type="Pfam" id="PF13087"/>
    </source>
</evidence>
<dbReference type="SUPFAM" id="SSF52540">
    <property type="entry name" value="P-loop containing nucleoside triphosphate hydrolases"/>
    <property type="match status" value="1"/>
</dbReference>
<protein>
    <submittedName>
        <fullName evidence="7">Regulator of nonsense transcripts putative</fullName>
    </submittedName>
</protein>
<dbReference type="VEuPathDB" id="AmoebaDB:EHI5A_202410"/>
<dbReference type="Proteomes" id="UP000078387">
    <property type="component" value="Unassembled WGS sequence"/>
</dbReference>
<keyword evidence="3" id="KW-0347">Helicase</keyword>
<sequence>MEEKHCEYRRKTNIYNLHYKYNSKDFLCSHCLKSQSKINKQSYSKNIVNEGAVIIDNYDVGQSVSCVKQDLVDKIEAQFPKEKTEKRVKNEYPTLDDYVQTYLYLSRMEKKEERSVVEVELRQEKQRIKFIKHPGFTTVEINLPKAIGGLQLEDEVIISCGGLKGMVNDTNSTETKLFPSLIFKSSKCVFGGNITSSRGKTVVVRLQDFLFGIESTDYKTGKITMKYPTNEEKWKYNEEIVKKTSLFRIYFLTNDKGNPFIRTLDVLQSREIDEYYSKILCCHKKQSTKTKEIITYEEMSAEKYNIPNLSNLNDYQRKAIYNALNEDISLVIGPPGTGKTTVAVSIAQYLIYNKRRFYNINRGEKKLLVCASSNNAVDVICSKLIEKGVPTVRVVADEQFENCSDKIRENSLLKKAIEFTERRGIKEITVKKKQNKKTDNGFDGGVEFDDELEESITVNIRKLLKKKYGQYPTEDENREVQKCYETYLSTPIYQMVYGTFENFVKQTNSEIQKIIDRVSQRITLEENDYINKFISTYFDDILSGIECVCSTLSLCTRPTLLKQKFFASIVDEAAQSLEPETLAGIINVRKTVLIGDIQQLQPTCLSTEAREAGFQKSMFERFMANTQIKRTMLKTQYRMHPAISEFSNKMFYSSKLENGVSSKDRFDDRIINFFPDYTNPIMFINCDGTEHYGSSGTSYNNAGEVQIIQEVVEKLLNNDIEENEIGIISPYQAQQELISQYVSTKIKVANIDGFQGNEKEYIIFSCVRSNQTLGVGFVNDYKRLNVALKRAKSGLIIIGNIQTLITSKVWNMLIHQFYLRDALFELKEHDFVQYNVENQEEFNRPLEKSPFQVQYEVDDLKTNANTFKSTSRCILKKPSSEATRTKTTQQTIFHKTQPLKMFSFQENLKISEKREEKTYYSRRRYFSRISN</sequence>
<evidence type="ECO:0000313" key="7">
    <source>
        <dbReference type="EMBL" id="GAT96413.1"/>
    </source>
</evidence>
<dbReference type="OMA" id="FFRRELI"/>
<keyword evidence="1" id="KW-0547">Nucleotide-binding</keyword>
<comment type="caution">
    <text evidence="7">The sequence shown here is derived from an EMBL/GenBank/DDBJ whole genome shotgun (WGS) entry which is preliminary data.</text>
</comment>
<dbReference type="PANTHER" id="PTHR10887">
    <property type="entry name" value="DNA2/NAM7 HELICASE FAMILY"/>
    <property type="match status" value="1"/>
</dbReference>
<dbReference type="VEuPathDB" id="AmoebaDB:EHI7A_052940"/>
<dbReference type="Gene3D" id="3.40.50.300">
    <property type="entry name" value="P-loop containing nucleotide triphosphate hydrolases"/>
    <property type="match status" value="2"/>
</dbReference>
<accession>A0A5K1U704</accession>
<dbReference type="GO" id="GO:0016787">
    <property type="term" value="F:hydrolase activity"/>
    <property type="evidence" value="ECO:0007669"/>
    <property type="project" value="UniProtKB-KW"/>
</dbReference>
<dbReference type="InterPro" id="IPR041677">
    <property type="entry name" value="DNA2/NAM7_AAA_11"/>
</dbReference>
<dbReference type="GO" id="GO:0004386">
    <property type="term" value="F:helicase activity"/>
    <property type="evidence" value="ECO:0007669"/>
    <property type="project" value="UniProtKB-KW"/>
</dbReference>
<dbReference type="VEuPathDB" id="AmoebaDB:EHI_193520"/>
<dbReference type="GO" id="GO:0005524">
    <property type="term" value="F:ATP binding"/>
    <property type="evidence" value="ECO:0007669"/>
    <property type="project" value="UniProtKB-KW"/>
</dbReference>
<dbReference type="InterPro" id="IPR027417">
    <property type="entry name" value="P-loop_NTPase"/>
</dbReference>
<proteinExistence type="predicted"/>